<accession>A0A6P3RRT4</accession>
<dbReference type="PANTHER" id="PTHR11640">
    <property type="entry name" value="NEPHRIN"/>
    <property type="match status" value="1"/>
</dbReference>
<keyword evidence="4" id="KW-0732">Signal</keyword>
<keyword evidence="7" id="KW-0325">Glycoprotein</keyword>
<evidence type="ECO:0000256" key="6">
    <source>
        <dbReference type="ARBA" id="ARBA00023157"/>
    </source>
</evidence>
<evidence type="ECO:0000256" key="7">
    <source>
        <dbReference type="ARBA" id="ARBA00023180"/>
    </source>
</evidence>
<evidence type="ECO:0000256" key="2">
    <source>
        <dbReference type="ARBA" id="ARBA00004479"/>
    </source>
</evidence>
<dbReference type="GO" id="GO:0005911">
    <property type="term" value="C:cell-cell junction"/>
    <property type="evidence" value="ECO:0007669"/>
    <property type="project" value="TreeGrafter"/>
</dbReference>
<evidence type="ECO:0000313" key="11">
    <source>
        <dbReference type="RefSeq" id="XP_011384914.1"/>
    </source>
</evidence>
<dbReference type="FunFam" id="2.60.40.10:FF:000357">
    <property type="entry name" value="Fc receptor like 1"/>
    <property type="match status" value="3"/>
</dbReference>
<keyword evidence="3" id="KW-1003">Cell membrane</keyword>
<evidence type="ECO:0000256" key="1">
    <source>
        <dbReference type="ARBA" id="ARBA00004236"/>
    </source>
</evidence>
<dbReference type="CDD" id="cd00096">
    <property type="entry name" value="Ig"/>
    <property type="match status" value="2"/>
</dbReference>
<dbReference type="SMART" id="SM00408">
    <property type="entry name" value="IGc2"/>
    <property type="match status" value="2"/>
</dbReference>
<dbReference type="PANTHER" id="PTHR11640:SF164">
    <property type="entry name" value="MAM DOMAIN-CONTAINING GLYCOSYLPHOSPHATIDYLINOSITOL ANCHOR PROTEIN 1"/>
    <property type="match status" value="1"/>
</dbReference>
<dbReference type="SUPFAM" id="SSF48726">
    <property type="entry name" value="Immunoglobulin"/>
    <property type="match status" value="3"/>
</dbReference>
<dbReference type="GO" id="GO:0098609">
    <property type="term" value="P:cell-cell adhesion"/>
    <property type="evidence" value="ECO:0007669"/>
    <property type="project" value="TreeGrafter"/>
</dbReference>
<dbReference type="GO" id="GO:0050839">
    <property type="term" value="F:cell adhesion molecule binding"/>
    <property type="evidence" value="ECO:0007669"/>
    <property type="project" value="TreeGrafter"/>
</dbReference>
<evidence type="ECO:0000256" key="4">
    <source>
        <dbReference type="ARBA" id="ARBA00022729"/>
    </source>
</evidence>
<feature type="non-terminal residue" evidence="11">
    <location>
        <position position="334"/>
    </location>
</feature>
<keyword evidence="5" id="KW-0472">Membrane</keyword>
<keyword evidence="10" id="KW-1185">Reference proteome</keyword>
<dbReference type="InterPro" id="IPR003599">
    <property type="entry name" value="Ig_sub"/>
</dbReference>
<dbReference type="InterPro" id="IPR003598">
    <property type="entry name" value="Ig_sub2"/>
</dbReference>
<feature type="domain" description="Ig-like" evidence="9">
    <location>
        <begin position="1"/>
        <end position="71"/>
    </location>
</feature>
<dbReference type="Pfam" id="PF13895">
    <property type="entry name" value="Ig_2"/>
    <property type="match status" value="3"/>
</dbReference>
<dbReference type="GeneID" id="105310433"/>
<dbReference type="KEGG" id="pvp:105310433"/>
<evidence type="ECO:0000256" key="8">
    <source>
        <dbReference type="ARBA" id="ARBA00023319"/>
    </source>
</evidence>
<evidence type="ECO:0000313" key="10">
    <source>
        <dbReference type="Proteomes" id="UP000515202"/>
    </source>
</evidence>
<dbReference type="AlphaFoldDB" id="A0A6P3RRT4"/>
<keyword evidence="8" id="KW-0393">Immunoglobulin domain</keyword>
<feature type="domain" description="Ig-like" evidence="9">
    <location>
        <begin position="77"/>
        <end position="160"/>
    </location>
</feature>
<protein>
    <submittedName>
        <fullName evidence="11">Fc receptor-like protein 5</fullName>
    </submittedName>
</protein>
<reference evidence="11" key="1">
    <citation type="submission" date="2025-08" db="UniProtKB">
        <authorList>
            <consortium name="RefSeq"/>
        </authorList>
    </citation>
    <scope>IDENTIFICATION</scope>
    <source>
        <tissue evidence="11">Kidney</tissue>
    </source>
</reference>
<dbReference type="PROSITE" id="PS50835">
    <property type="entry name" value="IG_LIKE"/>
    <property type="match status" value="3"/>
</dbReference>
<sequence>MTLHCEAWRGSAPILYQFFHEGALIGEMEATSSGGRSFSVSLTAEHSGRYHCTADNGLGAQPSKAELLSVTVPVSRPVLTLSPPGARALEGDVMTLHCEAQRGSAQVQYIFYREDVPLTSHWARSGAGASFHLTLLEEHSANYSCTADNGFGPQRSEAVSLWVIVPVSRPVLTLGAPGARAVPGDVLQLRCEAPRGSPPILYRFYRGDVALGSSPAPSGGGASLNLSVTEEHSGNYSCEADNGLGAQRSEAVTLSVTGVPPRERAPADRRGAVPAAPAARHHSVYSVSGTNVVILFVFLSPALPDRGLPELGDCVFLAIGSPGYSVIPGACKSL</sequence>
<comment type="subcellular location">
    <subcellularLocation>
        <location evidence="1">Cell membrane</location>
    </subcellularLocation>
    <subcellularLocation>
        <location evidence="2">Membrane</location>
        <topology evidence="2">Single-pass type I membrane protein</topology>
    </subcellularLocation>
</comment>
<gene>
    <name evidence="11" type="primary">LOC105310433</name>
</gene>
<dbReference type="Proteomes" id="UP000515202">
    <property type="component" value="Unplaced"/>
</dbReference>
<proteinExistence type="predicted"/>
<dbReference type="InterPro" id="IPR013783">
    <property type="entry name" value="Ig-like_fold"/>
</dbReference>
<dbReference type="InterPro" id="IPR036179">
    <property type="entry name" value="Ig-like_dom_sf"/>
</dbReference>
<organism evidence="10 11">
    <name type="scientific">Pteropus vampyrus</name>
    <name type="common">Large flying fox</name>
    <dbReference type="NCBI Taxonomy" id="132908"/>
    <lineage>
        <taxon>Eukaryota</taxon>
        <taxon>Metazoa</taxon>
        <taxon>Chordata</taxon>
        <taxon>Craniata</taxon>
        <taxon>Vertebrata</taxon>
        <taxon>Euteleostomi</taxon>
        <taxon>Mammalia</taxon>
        <taxon>Eutheria</taxon>
        <taxon>Laurasiatheria</taxon>
        <taxon>Chiroptera</taxon>
        <taxon>Yinpterochiroptera</taxon>
        <taxon>Pteropodoidea</taxon>
        <taxon>Pteropodidae</taxon>
        <taxon>Pteropodinae</taxon>
        <taxon>Pteropus</taxon>
    </lineage>
</organism>
<dbReference type="Gene3D" id="2.60.40.10">
    <property type="entry name" value="Immunoglobulins"/>
    <property type="match status" value="3"/>
</dbReference>
<name>A0A6P3RRT4_PTEVA</name>
<keyword evidence="6" id="KW-1015">Disulfide bond</keyword>
<dbReference type="InterPro" id="IPR007110">
    <property type="entry name" value="Ig-like_dom"/>
</dbReference>
<dbReference type="OrthoDB" id="9950534at2759"/>
<dbReference type="SMART" id="SM00409">
    <property type="entry name" value="IG"/>
    <property type="match status" value="2"/>
</dbReference>
<dbReference type="RefSeq" id="XP_011384914.1">
    <property type="nucleotide sequence ID" value="XM_011386612.1"/>
</dbReference>
<evidence type="ECO:0000256" key="5">
    <source>
        <dbReference type="ARBA" id="ARBA00023136"/>
    </source>
</evidence>
<feature type="domain" description="Ig-like" evidence="9">
    <location>
        <begin position="170"/>
        <end position="255"/>
    </location>
</feature>
<dbReference type="GO" id="GO:0005886">
    <property type="term" value="C:plasma membrane"/>
    <property type="evidence" value="ECO:0007669"/>
    <property type="project" value="UniProtKB-SubCell"/>
</dbReference>
<dbReference type="InterPro" id="IPR051275">
    <property type="entry name" value="Cell_adhesion_signaling"/>
</dbReference>
<evidence type="ECO:0000256" key="3">
    <source>
        <dbReference type="ARBA" id="ARBA00022475"/>
    </source>
</evidence>
<evidence type="ECO:0000259" key="9">
    <source>
        <dbReference type="PROSITE" id="PS50835"/>
    </source>
</evidence>